<gene>
    <name evidence="2" type="ORF">BJP25_20260</name>
</gene>
<reference evidence="2 3" key="1">
    <citation type="submission" date="2016-10" db="EMBL/GenBank/DDBJ databases">
        <title>The Draft Genome Sequence of Actinokineospora bangkokensis 44EHWT reveals the biosynthetic pathway of antifungal compounds Thailandins with unusual extender unit butylmalonyl-CoA.</title>
        <authorList>
            <person name="Greule A."/>
            <person name="Intra B."/>
            <person name="Flemming S."/>
            <person name="Rommel M.G."/>
            <person name="Panbangred W."/>
            <person name="Bechthold A."/>
        </authorList>
    </citation>
    <scope>NUCLEOTIDE SEQUENCE [LARGE SCALE GENOMIC DNA]</scope>
    <source>
        <strain evidence="2 3">44EHW</strain>
    </source>
</reference>
<dbReference type="RefSeq" id="WP_075975564.1">
    <property type="nucleotide sequence ID" value="NZ_MKQR01000016.1"/>
</dbReference>
<proteinExistence type="predicted"/>
<organism evidence="2 3">
    <name type="scientific">Actinokineospora bangkokensis</name>
    <dbReference type="NCBI Taxonomy" id="1193682"/>
    <lineage>
        <taxon>Bacteria</taxon>
        <taxon>Bacillati</taxon>
        <taxon>Actinomycetota</taxon>
        <taxon>Actinomycetes</taxon>
        <taxon>Pseudonocardiales</taxon>
        <taxon>Pseudonocardiaceae</taxon>
        <taxon>Actinokineospora</taxon>
    </lineage>
</organism>
<protein>
    <submittedName>
        <fullName evidence="2">Uncharacterized protein</fullName>
    </submittedName>
</protein>
<evidence type="ECO:0000313" key="2">
    <source>
        <dbReference type="EMBL" id="OLR92421.1"/>
    </source>
</evidence>
<evidence type="ECO:0000313" key="3">
    <source>
        <dbReference type="Proteomes" id="UP000186040"/>
    </source>
</evidence>
<accession>A0A1Q9LK48</accession>
<name>A0A1Q9LK48_9PSEU</name>
<keyword evidence="3" id="KW-1185">Reference proteome</keyword>
<dbReference type="Pfam" id="PF13822">
    <property type="entry name" value="ACC_epsilon"/>
    <property type="match status" value="1"/>
</dbReference>
<dbReference type="EMBL" id="MKQR01000016">
    <property type="protein sequence ID" value="OLR92421.1"/>
    <property type="molecule type" value="Genomic_DNA"/>
</dbReference>
<feature type="region of interest" description="Disordered" evidence="1">
    <location>
        <begin position="33"/>
        <end position="71"/>
    </location>
</feature>
<dbReference type="GO" id="GO:0004658">
    <property type="term" value="F:propionyl-CoA carboxylase activity"/>
    <property type="evidence" value="ECO:0007669"/>
    <property type="project" value="InterPro"/>
</dbReference>
<sequence>MTAPIAIRRGGDGLTPEELAAVVAVFHALAAQQGPEEAPQPRREVSWTRTAAGAQGTSWANRGTPGWKPHL</sequence>
<dbReference type="Proteomes" id="UP000186040">
    <property type="component" value="Unassembled WGS sequence"/>
</dbReference>
<comment type="caution">
    <text evidence="2">The sequence shown here is derived from an EMBL/GenBank/DDBJ whole genome shotgun (WGS) entry which is preliminary data.</text>
</comment>
<dbReference type="AlphaFoldDB" id="A0A1Q9LK48"/>
<dbReference type="GO" id="GO:0003989">
    <property type="term" value="F:acetyl-CoA carboxylase activity"/>
    <property type="evidence" value="ECO:0007669"/>
    <property type="project" value="InterPro"/>
</dbReference>
<dbReference type="InterPro" id="IPR032716">
    <property type="entry name" value="ACC_epsilon"/>
</dbReference>
<evidence type="ECO:0000256" key="1">
    <source>
        <dbReference type="SAM" id="MobiDB-lite"/>
    </source>
</evidence>